<evidence type="ECO:0000313" key="3">
    <source>
        <dbReference type="WBParaSite" id="SCUD_0000594001-mRNA-1"/>
    </source>
</evidence>
<name>A0A183JTA0_9TREM</name>
<proteinExistence type="predicted"/>
<reference evidence="3" key="1">
    <citation type="submission" date="2016-06" db="UniProtKB">
        <authorList>
            <consortium name="WormBaseParasite"/>
        </authorList>
    </citation>
    <scope>IDENTIFICATION</scope>
</reference>
<dbReference type="AlphaFoldDB" id="A0A183JTA0"/>
<sequence>MYQYDSMYHQLNVNYKQRFRIPRTRKNKLYFSNKL</sequence>
<evidence type="ECO:0000313" key="2">
    <source>
        <dbReference type="Proteomes" id="UP000279833"/>
    </source>
</evidence>
<dbReference type="Proteomes" id="UP000279833">
    <property type="component" value="Unassembled WGS sequence"/>
</dbReference>
<organism evidence="3">
    <name type="scientific">Schistosoma curassoni</name>
    <dbReference type="NCBI Taxonomy" id="6186"/>
    <lineage>
        <taxon>Eukaryota</taxon>
        <taxon>Metazoa</taxon>
        <taxon>Spiralia</taxon>
        <taxon>Lophotrochozoa</taxon>
        <taxon>Platyhelminthes</taxon>
        <taxon>Trematoda</taxon>
        <taxon>Digenea</taxon>
        <taxon>Strigeidida</taxon>
        <taxon>Schistosomatoidea</taxon>
        <taxon>Schistosomatidae</taxon>
        <taxon>Schistosoma</taxon>
    </lineage>
</organism>
<accession>A0A183JTA0</accession>
<dbReference type="EMBL" id="UZAK01011109">
    <property type="protein sequence ID" value="VDO99464.1"/>
    <property type="molecule type" value="Genomic_DNA"/>
</dbReference>
<evidence type="ECO:0000313" key="1">
    <source>
        <dbReference type="EMBL" id="VDO99464.1"/>
    </source>
</evidence>
<dbReference type="WBParaSite" id="SCUD_0000594001-mRNA-1">
    <property type="protein sequence ID" value="SCUD_0000594001-mRNA-1"/>
    <property type="gene ID" value="SCUD_0000594001"/>
</dbReference>
<protein>
    <submittedName>
        <fullName evidence="1 3">Uncharacterized protein</fullName>
    </submittedName>
</protein>
<reference evidence="1 2" key="2">
    <citation type="submission" date="2018-11" db="EMBL/GenBank/DDBJ databases">
        <authorList>
            <consortium name="Pathogen Informatics"/>
        </authorList>
    </citation>
    <scope>NUCLEOTIDE SEQUENCE [LARGE SCALE GENOMIC DNA]</scope>
    <source>
        <strain evidence="1">Dakar</strain>
        <strain evidence="2">Dakar, Senegal</strain>
    </source>
</reference>
<gene>
    <name evidence="1" type="ORF">SCUD_LOCUS5939</name>
</gene>
<keyword evidence="2" id="KW-1185">Reference proteome</keyword>